<evidence type="ECO:0000256" key="2">
    <source>
        <dbReference type="ARBA" id="ARBA00022679"/>
    </source>
</evidence>
<keyword evidence="7" id="KW-0694">RNA-binding</keyword>
<comment type="similarity">
    <text evidence="7">Belongs to the tRNA nucleotidyltransferase/poly(A) polymerase family.</text>
</comment>
<keyword evidence="10" id="KW-1185">Reference proteome</keyword>
<dbReference type="Pfam" id="PF01743">
    <property type="entry name" value="PolyA_pol"/>
    <property type="match status" value="1"/>
</dbReference>
<dbReference type="GO" id="GO:0016779">
    <property type="term" value="F:nucleotidyltransferase activity"/>
    <property type="evidence" value="ECO:0007669"/>
    <property type="project" value="UniProtKB-KW"/>
</dbReference>
<gene>
    <name evidence="9" type="ORF">GCL60_14840</name>
</gene>
<dbReference type="InterPro" id="IPR050264">
    <property type="entry name" value="Bact_CCA-adding_enz_type3_sf"/>
</dbReference>
<evidence type="ECO:0000256" key="7">
    <source>
        <dbReference type="RuleBase" id="RU003953"/>
    </source>
</evidence>
<keyword evidence="4" id="KW-0548">Nucleotidyltransferase</keyword>
<dbReference type="PANTHER" id="PTHR46173">
    <property type="entry name" value="CCA TRNA NUCLEOTIDYLTRANSFERASE 1, MITOCHONDRIAL"/>
    <property type="match status" value="1"/>
</dbReference>
<dbReference type="AlphaFoldDB" id="A0A6N6VPI2"/>
<name>A0A6N6VPI2_9BACT</name>
<accession>A0A6N6VPI2</accession>
<dbReference type="SUPFAM" id="SSF81891">
    <property type="entry name" value="Poly A polymerase C-terminal region-like"/>
    <property type="match status" value="1"/>
</dbReference>
<dbReference type="GO" id="GO:0000049">
    <property type="term" value="F:tRNA binding"/>
    <property type="evidence" value="ECO:0007669"/>
    <property type="project" value="TreeGrafter"/>
</dbReference>
<proteinExistence type="inferred from homology"/>
<evidence type="ECO:0000256" key="6">
    <source>
        <dbReference type="ARBA" id="ARBA00022842"/>
    </source>
</evidence>
<dbReference type="Gene3D" id="1.10.3090.10">
    <property type="entry name" value="cca-adding enzyme, domain 2"/>
    <property type="match status" value="1"/>
</dbReference>
<dbReference type="PANTHER" id="PTHR46173:SF1">
    <property type="entry name" value="CCA TRNA NUCLEOTIDYLTRANSFERASE 1, MITOCHONDRIAL"/>
    <property type="match status" value="1"/>
</dbReference>
<dbReference type="EMBL" id="WFLM01000005">
    <property type="protein sequence ID" value="KAB8037103.1"/>
    <property type="molecule type" value="Genomic_DNA"/>
</dbReference>
<comment type="caution">
    <text evidence="9">The sequence shown here is derived from an EMBL/GenBank/DDBJ whole genome shotgun (WGS) entry which is preliminary data.</text>
</comment>
<dbReference type="Proteomes" id="UP000437748">
    <property type="component" value="Unassembled WGS sequence"/>
</dbReference>
<dbReference type="GO" id="GO:0008033">
    <property type="term" value="P:tRNA processing"/>
    <property type="evidence" value="ECO:0007669"/>
    <property type="project" value="UniProtKB-KW"/>
</dbReference>
<dbReference type="GO" id="GO:0046872">
    <property type="term" value="F:metal ion binding"/>
    <property type="evidence" value="ECO:0007669"/>
    <property type="project" value="UniProtKB-KW"/>
</dbReference>
<evidence type="ECO:0000256" key="1">
    <source>
        <dbReference type="ARBA" id="ARBA00001946"/>
    </source>
</evidence>
<dbReference type="SUPFAM" id="SSF81301">
    <property type="entry name" value="Nucleotidyltransferase"/>
    <property type="match status" value="1"/>
</dbReference>
<dbReference type="Gene3D" id="3.30.460.10">
    <property type="entry name" value="Beta Polymerase, domain 2"/>
    <property type="match status" value="1"/>
</dbReference>
<keyword evidence="2 7" id="KW-0808">Transferase</keyword>
<organism evidence="9 10">
    <name type="scientific">Silvanigrella paludirubra</name>
    <dbReference type="NCBI Taxonomy" id="2499159"/>
    <lineage>
        <taxon>Bacteria</taxon>
        <taxon>Pseudomonadati</taxon>
        <taxon>Bdellovibrionota</taxon>
        <taxon>Oligoflexia</taxon>
        <taxon>Silvanigrellales</taxon>
        <taxon>Silvanigrellaceae</taxon>
        <taxon>Silvanigrella</taxon>
    </lineage>
</organism>
<sequence>MHLHNGKFVKHKALFKNKEFSPFSNVRKSKLYLSAKQICSILQKNGHESYFVGGAIRDLLIKPNAIPKDIDLTTSATPDDIFRLFQNTQFVGEAFGVSLVKINDMQFELTTFRKEGKYKDRRRPESISIGSFLDDANRRDFTMNCLYFDPIKNKILDPHLGLSDIKNKIIRCVGNANDRLYEDSLRILRMARFSANLHFTISNESLEAAKKQSDGISLLSKERILLEFQKVKLGRFYYFFEALNNILEINKIIFTNIKMEENNDQNLFYKNPLTIGKIKIETPYPFFNFLKVFLFSYNIELNNYQSIMNEIENWPLCNEDKKICLLFLKSITLKTNLSENTDIEVLDFIFFEYLSQINVITNNLSYGVLINLSIFVKDSMLKETLYKMIESNSKENNTKINTSEVIKYVEKENLDKKYISSIIKYLQYINLKKGVIPKVQSVIQFKNQFFKEYFNSLNSNILKQK</sequence>
<evidence type="ECO:0000256" key="4">
    <source>
        <dbReference type="ARBA" id="ARBA00022695"/>
    </source>
</evidence>
<protein>
    <recommendedName>
        <fullName evidence="8">Poly A polymerase head domain-containing protein</fullName>
    </recommendedName>
</protein>
<dbReference type="InterPro" id="IPR043519">
    <property type="entry name" value="NT_sf"/>
</dbReference>
<reference evidence="9 10" key="1">
    <citation type="submission" date="2019-10" db="EMBL/GenBank/DDBJ databases">
        <title>New species of Slilvanegrellaceae.</title>
        <authorList>
            <person name="Pitt A."/>
            <person name="Hahn M.W."/>
        </authorList>
    </citation>
    <scope>NUCLEOTIDE SEQUENCE [LARGE SCALE GENOMIC DNA]</scope>
    <source>
        <strain evidence="9 10">SP-Ram-0.45-NSY-1</strain>
    </source>
</reference>
<comment type="cofactor">
    <cofactor evidence="1">
        <name>Mg(2+)</name>
        <dbReference type="ChEBI" id="CHEBI:18420"/>
    </cofactor>
</comment>
<dbReference type="InterPro" id="IPR002646">
    <property type="entry name" value="PolA_pol_head_dom"/>
</dbReference>
<keyword evidence="6" id="KW-0460">Magnesium</keyword>
<evidence type="ECO:0000259" key="8">
    <source>
        <dbReference type="Pfam" id="PF01743"/>
    </source>
</evidence>
<keyword evidence="3" id="KW-0819">tRNA processing</keyword>
<feature type="domain" description="Poly A polymerase head" evidence="8">
    <location>
        <begin position="50"/>
        <end position="171"/>
    </location>
</feature>
<evidence type="ECO:0000313" key="9">
    <source>
        <dbReference type="EMBL" id="KAB8037103.1"/>
    </source>
</evidence>
<evidence type="ECO:0000313" key="10">
    <source>
        <dbReference type="Proteomes" id="UP000437748"/>
    </source>
</evidence>
<evidence type="ECO:0000256" key="5">
    <source>
        <dbReference type="ARBA" id="ARBA00022723"/>
    </source>
</evidence>
<evidence type="ECO:0000256" key="3">
    <source>
        <dbReference type="ARBA" id="ARBA00022694"/>
    </source>
</evidence>
<keyword evidence="5" id="KW-0479">Metal-binding</keyword>
<dbReference type="CDD" id="cd05398">
    <property type="entry name" value="NT_ClassII-CCAase"/>
    <property type="match status" value="1"/>
</dbReference>